<dbReference type="OrthoDB" id="2874149at2759"/>
<dbReference type="AlphaFoldDB" id="A0A420I078"/>
<feature type="transmembrane region" description="Helical" evidence="10">
    <location>
        <begin position="57"/>
        <end position="77"/>
    </location>
</feature>
<evidence type="ECO:0000313" key="11">
    <source>
        <dbReference type="EMBL" id="RKF63078.1"/>
    </source>
</evidence>
<dbReference type="GO" id="GO:0000750">
    <property type="term" value="P:pheromone-dependent signal transduction involved in conjugation with cellular fusion"/>
    <property type="evidence" value="ECO:0007669"/>
    <property type="project" value="TreeGrafter"/>
</dbReference>
<keyword evidence="12" id="KW-1185">Reference proteome</keyword>
<feature type="transmembrane region" description="Helical" evidence="10">
    <location>
        <begin position="174"/>
        <end position="203"/>
    </location>
</feature>
<dbReference type="EMBL" id="MCFK01002819">
    <property type="protein sequence ID" value="RKF63078.1"/>
    <property type="molecule type" value="Genomic_DNA"/>
</dbReference>
<reference evidence="11 12" key="1">
    <citation type="journal article" date="2018" name="BMC Genomics">
        <title>Comparative genome analyses reveal sequence features reflecting distinct modes of host-adaptation between dicot and monocot powdery mildew.</title>
        <authorList>
            <person name="Wu Y."/>
            <person name="Ma X."/>
            <person name="Pan Z."/>
            <person name="Kale S.D."/>
            <person name="Song Y."/>
            <person name="King H."/>
            <person name="Zhang Q."/>
            <person name="Presley C."/>
            <person name="Deng X."/>
            <person name="Wei C.I."/>
            <person name="Xiao S."/>
        </authorList>
    </citation>
    <scope>NUCLEOTIDE SEQUENCE [LARGE SCALE GENOMIC DNA]</scope>
    <source>
        <strain evidence="11">UMSG2</strain>
    </source>
</reference>
<evidence type="ECO:0000313" key="12">
    <source>
        <dbReference type="Proteomes" id="UP000286134"/>
    </source>
</evidence>
<comment type="subcellular location">
    <subcellularLocation>
        <location evidence="1">Membrane</location>
        <topology evidence="1">Multi-pass membrane protein</topology>
    </subcellularLocation>
</comment>
<evidence type="ECO:0000256" key="10">
    <source>
        <dbReference type="SAM" id="Phobius"/>
    </source>
</evidence>
<evidence type="ECO:0000256" key="7">
    <source>
        <dbReference type="ARBA" id="ARBA00023136"/>
    </source>
</evidence>
<keyword evidence="5 10" id="KW-1133">Transmembrane helix</keyword>
<comment type="similarity">
    <text evidence="2">Belongs to the G-protein coupled receptor 4 family.</text>
</comment>
<feature type="transmembrane region" description="Helical" evidence="10">
    <location>
        <begin position="228"/>
        <end position="251"/>
    </location>
</feature>
<dbReference type="Pfam" id="PF02076">
    <property type="entry name" value="STE3"/>
    <property type="match status" value="1"/>
</dbReference>
<proteinExistence type="inferred from homology"/>
<keyword evidence="6" id="KW-0297">G-protein coupled receptor</keyword>
<feature type="transmembrane region" description="Helical" evidence="10">
    <location>
        <begin position="288"/>
        <end position="312"/>
    </location>
</feature>
<keyword evidence="9" id="KW-0807">Transducer</keyword>
<keyword evidence="3" id="KW-0589">Pheromone response</keyword>
<dbReference type="PRINTS" id="PR00899">
    <property type="entry name" value="GPCRSTE3"/>
</dbReference>
<keyword evidence="8 11" id="KW-0675">Receptor</keyword>
<name>A0A420I078_9PEZI</name>
<protein>
    <submittedName>
        <fullName evidence="11">Pheromone a factor receptor</fullName>
    </submittedName>
</protein>
<dbReference type="GO" id="GO:0005886">
    <property type="term" value="C:plasma membrane"/>
    <property type="evidence" value="ECO:0007669"/>
    <property type="project" value="TreeGrafter"/>
</dbReference>
<evidence type="ECO:0000256" key="3">
    <source>
        <dbReference type="ARBA" id="ARBA00022507"/>
    </source>
</evidence>
<evidence type="ECO:0000256" key="5">
    <source>
        <dbReference type="ARBA" id="ARBA00022989"/>
    </source>
</evidence>
<organism evidence="11 12">
    <name type="scientific">Erysiphe neolycopersici</name>
    <dbReference type="NCBI Taxonomy" id="212602"/>
    <lineage>
        <taxon>Eukaryota</taxon>
        <taxon>Fungi</taxon>
        <taxon>Dikarya</taxon>
        <taxon>Ascomycota</taxon>
        <taxon>Pezizomycotina</taxon>
        <taxon>Leotiomycetes</taxon>
        <taxon>Erysiphales</taxon>
        <taxon>Erysiphaceae</taxon>
        <taxon>Erysiphe</taxon>
    </lineage>
</organism>
<dbReference type="PANTHER" id="PTHR28097">
    <property type="entry name" value="PHEROMONE A FACTOR RECEPTOR"/>
    <property type="match status" value="1"/>
</dbReference>
<accession>A0A420I078</accession>
<keyword evidence="7 10" id="KW-0472">Membrane</keyword>
<evidence type="ECO:0000256" key="8">
    <source>
        <dbReference type="ARBA" id="ARBA00023170"/>
    </source>
</evidence>
<evidence type="ECO:0000256" key="9">
    <source>
        <dbReference type="ARBA" id="ARBA00023224"/>
    </source>
</evidence>
<evidence type="ECO:0000256" key="2">
    <source>
        <dbReference type="ARBA" id="ARBA00011085"/>
    </source>
</evidence>
<dbReference type="InterPro" id="IPR001499">
    <property type="entry name" value="GPCR_STE3"/>
</dbReference>
<sequence>MYDSSLLATNYIYQDGYDGQRVNRANGHAIQIFSVLTIIMALMPLTTFMRLRTVGQFSLVLVSIIFSLFALINASIWDTDDHARWFSGTGLCHVEASLRQPLTVAFSLAMVLIPWRLIRMLRSDSSPKPQILSDILFIWGVPLFFILPFQYLVMTNAYSIVPGFGCVPEFDDSWLSLVIVYIWWILLLPVTFILSGIMCVAIYQKHLNFSIPLDDNSSSGINRTYIKLYILAIGIIAIYIPVQLTFIIRFVPSHFTTKSTFTVQHSDSWNKPHFYHTSDDPQIQYQPWAYIAINFFIFSFFGFTGKAWAFYWQILQRLGLGKIFPNIDRPQPKWSTYDSGESRTSLLSYVDLVGYVTRKLERQRKLCESQTF</sequence>
<comment type="caution">
    <text evidence="11">The sequence shown here is derived from an EMBL/GenBank/DDBJ whole genome shotgun (WGS) entry which is preliminary data.</text>
</comment>
<dbReference type="PANTHER" id="PTHR28097:SF1">
    <property type="entry name" value="PHEROMONE A FACTOR RECEPTOR"/>
    <property type="match status" value="1"/>
</dbReference>
<gene>
    <name evidence="11" type="ORF">OnM2_028057</name>
</gene>
<feature type="transmembrane region" description="Helical" evidence="10">
    <location>
        <begin position="28"/>
        <end position="45"/>
    </location>
</feature>
<dbReference type="Proteomes" id="UP000286134">
    <property type="component" value="Unassembled WGS sequence"/>
</dbReference>
<feature type="transmembrane region" description="Helical" evidence="10">
    <location>
        <begin position="136"/>
        <end position="154"/>
    </location>
</feature>
<keyword evidence="4 10" id="KW-0812">Transmembrane</keyword>
<evidence type="ECO:0000256" key="1">
    <source>
        <dbReference type="ARBA" id="ARBA00004141"/>
    </source>
</evidence>
<feature type="transmembrane region" description="Helical" evidence="10">
    <location>
        <begin position="97"/>
        <end position="115"/>
    </location>
</feature>
<evidence type="ECO:0000256" key="4">
    <source>
        <dbReference type="ARBA" id="ARBA00022692"/>
    </source>
</evidence>
<evidence type="ECO:0000256" key="6">
    <source>
        <dbReference type="ARBA" id="ARBA00023040"/>
    </source>
</evidence>
<dbReference type="GO" id="GO:0004932">
    <property type="term" value="F:mating-type factor pheromone receptor activity"/>
    <property type="evidence" value="ECO:0007669"/>
    <property type="project" value="InterPro"/>
</dbReference>